<gene>
    <name evidence="2" type="ORF">LZA78_13000</name>
</gene>
<evidence type="ECO:0000313" key="3">
    <source>
        <dbReference type="Proteomes" id="UP001521181"/>
    </source>
</evidence>
<keyword evidence="1" id="KW-0812">Transmembrane</keyword>
<keyword evidence="2" id="KW-0067">ATP-binding</keyword>
<organism evidence="2 3">
    <name type="scientific">Rhodobacter flavimaris</name>
    <dbReference type="NCBI Taxonomy" id="2907145"/>
    <lineage>
        <taxon>Bacteria</taxon>
        <taxon>Pseudomonadati</taxon>
        <taxon>Pseudomonadota</taxon>
        <taxon>Alphaproteobacteria</taxon>
        <taxon>Rhodobacterales</taxon>
        <taxon>Rhodobacter group</taxon>
        <taxon>Rhodobacter</taxon>
    </lineage>
</organism>
<dbReference type="PANTHER" id="PTHR37826">
    <property type="entry name" value="FLOTILLIN BAND_7_5 DOMAIN PROTEIN"/>
    <property type="match status" value="1"/>
</dbReference>
<keyword evidence="2" id="KW-0378">Hydrolase</keyword>
<keyword evidence="3" id="KW-1185">Reference proteome</keyword>
<keyword evidence="1" id="KW-1133">Transmembrane helix</keyword>
<name>A0ABS8YZ45_9RHOB</name>
<keyword evidence="1" id="KW-0472">Membrane</keyword>
<accession>A0ABS8YZ45</accession>
<feature type="transmembrane region" description="Helical" evidence="1">
    <location>
        <begin position="346"/>
        <end position="368"/>
    </location>
</feature>
<dbReference type="GO" id="GO:0004386">
    <property type="term" value="F:helicase activity"/>
    <property type="evidence" value="ECO:0007669"/>
    <property type="project" value="UniProtKB-KW"/>
</dbReference>
<dbReference type="Proteomes" id="UP001521181">
    <property type="component" value="Unassembled WGS sequence"/>
</dbReference>
<keyword evidence="2" id="KW-0347">Helicase</keyword>
<dbReference type="EMBL" id="JAJUOS010000010">
    <property type="protein sequence ID" value="MCE5974400.1"/>
    <property type="molecule type" value="Genomic_DNA"/>
</dbReference>
<dbReference type="PANTHER" id="PTHR37826:SF3">
    <property type="entry name" value="J DOMAIN-CONTAINING PROTEIN"/>
    <property type="match status" value="1"/>
</dbReference>
<dbReference type="Gene3D" id="2.20.28.30">
    <property type="entry name" value="RNA polymerase ii, chain L"/>
    <property type="match status" value="1"/>
</dbReference>
<sequence length="373" mass="41866">MPEPSARPLAEHHYPCESCGADLRFAPGQERLVCDYCGHIQDIPRATGRGASGLRELPLEAVLRADLPELEMEEHRTLSCPNCGALVEFEGAEHAAECPFCATPVVVDTGTKRLIKPQGLVPFSLTEEEARASLGRWLGRLWFAPSGLAQYARRGRKLSGIYAPFWTFDAASRTEYTGQRGDYYYETRQVRVQTNGRWETRQEQVRHVRWSHAAGRVARVFDDVLIYAARSLPPSYIDALRPWDLSGLTGYRPDYLAGFSAEGYTVELHEGHHLARAEMMHVIQSDVRRDIGGDEQRITRLDPAFSAETFKHILLPVWTAAYKYRGRSYRFVVNAQTGKVQGDRPWSAWKIAFAVALVAIVVGVAVYLDRTGG</sequence>
<comment type="caution">
    <text evidence="2">The sequence shown here is derived from an EMBL/GenBank/DDBJ whole genome shotgun (WGS) entry which is preliminary data.</text>
</comment>
<evidence type="ECO:0000256" key="1">
    <source>
        <dbReference type="SAM" id="Phobius"/>
    </source>
</evidence>
<keyword evidence="2" id="KW-0547">Nucleotide-binding</keyword>
<proteinExistence type="predicted"/>
<protein>
    <submittedName>
        <fullName evidence="2">Primosomal protein N' (Replication factor Y) -superfamily II helicase</fullName>
    </submittedName>
</protein>
<evidence type="ECO:0000313" key="2">
    <source>
        <dbReference type="EMBL" id="MCE5974400.1"/>
    </source>
</evidence>
<dbReference type="RefSeq" id="WP_233677364.1">
    <property type="nucleotide sequence ID" value="NZ_JAJUOS010000010.1"/>
</dbReference>
<reference evidence="2 3" key="1">
    <citation type="submission" date="2021-12" db="EMBL/GenBank/DDBJ databases">
        <title>Sinirhodobacter sp. WL0062 is a bacterium isolated from seawater.</title>
        <authorList>
            <person name="Wang L."/>
            <person name="He W."/>
            <person name="Zhang D.-F."/>
        </authorList>
    </citation>
    <scope>NUCLEOTIDE SEQUENCE [LARGE SCALE GENOMIC DNA]</scope>
    <source>
        <strain evidence="2 3">WL0062</strain>
    </source>
</reference>